<evidence type="ECO:0000313" key="2">
    <source>
        <dbReference type="EMBL" id="EEF60436.1"/>
    </source>
</evidence>
<proteinExistence type="predicted"/>
<feature type="region of interest" description="Disordered" evidence="1">
    <location>
        <begin position="1"/>
        <end position="33"/>
    </location>
</feature>
<dbReference type="AlphaFoldDB" id="B9XIH5"/>
<feature type="region of interest" description="Disordered" evidence="1">
    <location>
        <begin position="165"/>
        <end position="185"/>
    </location>
</feature>
<name>B9XIH5_PEDPL</name>
<keyword evidence="3" id="KW-1185">Reference proteome</keyword>
<sequence length="203" mass="22472">MGMSDADSRYLMRSKNRLPKFDSEKNPFAHTTKPEFPKVVGSVCAPTKIEPAAIEAGALFDQEAEETKLATGNEAVPVALPAEKIELKAAPVSITVPVTRKTNSTRMKDFFKKMNPLPQLAVLKVGGKTKAHKPVRTHVQTELSLEKVKPVRNDLSDSDLEVVSPKRAQLPKGPQPYLKPLTKTEPTTWNRLTSRFFGPTEVR</sequence>
<feature type="compositionally biased region" description="Basic and acidic residues" evidence="1">
    <location>
        <begin position="19"/>
        <end position="33"/>
    </location>
</feature>
<accession>B9XIH5</accession>
<feature type="compositionally biased region" description="Basic and acidic residues" evidence="1">
    <location>
        <begin position="1"/>
        <end position="10"/>
    </location>
</feature>
<dbReference type="EMBL" id="ABOX02000017">
    <property type="protein sequence ID" value="EEF60436.1"/>
    <property type="molecule type" value="Genomic_DNA"/>
</dbReference>
<reference evidence="2 3" key="1">
    <citation type="journal article" date="2011" name="J. Bacteriol.">
        <title>Genome sequence of 'Pedosphaera parvula' Ellin514, an aerobic Verrucomicrobial isolate from pasture soil.</title>
        <authorList>
            <person name="Kant R."/>
            <person name="van Passel M.W."/>
            <person name="Sangwan P."/>
            <person name="Palva A."/>
            <person name="Lucas S."/>
            <person name="Copeland A."/>
            <person name="Lapidus A."/>
            <person name="Glavina Del Rio T."/>
            <person name="Dalin E."/>
            <person name="Tice H."/>
            <person name="Bruce D."/>
            <person name="Goodwin L."/>
            <person name="Pitluck S."/>
            <person name="Chertkov O."/>
            <person name="Larimer F.W."/>
            <person name="Land M.L."/>
            <person name="Hauser L."/>
            <person name="Brettin T.S."/>
            <person name="Detter J.C."/>
            <person name="Han S."/>
            <person name="de Vos W.M."/>
            <person name="Janssen P.H."/>
            <person name="Smidt H."/>
        </authorList>
    </citation>
    <scope>NUCLEOTIDE SEQUENCE [LARGE SCALE GENOMIC DNA]</scope>
    <source>
        <strain evidence="2 3">Ellin514</strain>
    </source>
</reference>
<gene>
    <name evidence="2" type="ORF">Cflav_PD3406</name>
</gene>
<protein>
    <submittedName>
        <fullName evidence="2">Uncharacterized protein</fullName>
    </submittedName>
</protein>
<dbReference type="STRING" id="320771.Cflav_PD3406"/>
<comment type="caution">
    <text evidence="2">The sequence shown here is derived from an EMBL/GenBank/DDBJ whole genome shotgun (WGS) entry which is preliminary data.</text>
</comment>
<dbReference type="Proteomes" id="UP000003688">
    <property type="component" value="Unassembled WGS sequence"/>
</dbReference>
<organism evidence="2 3">
    <name type="scientific">Pedosphaera parvula (strain Ellin514)</name>
    <dbReference type="NCBI Taxonomy" id="320771"/>
    <lineage>
        <taxon>Bacteria</taxon>
        <taxon>Pseudomonadati</taxon>
        <taxon>Verrucomicrobiota</taxon>
        <taxon>Pedosphaerae</taxon>
        <taxon>Pedosphaerales</taxon>
        <taxon>Pedosphaeraceae</taxon>
        <taxon>Pedosphaera</taxon>
    </lineage>
</organism>
<evidence type="ECO:0000313" key="3">
    <source>
        <dbReference type="Proteomes" id="UP000003688"/>
    </source>
</evidence>
<evidence type="ECO:0000256" key="1">
    <source>
        <dbReference type="SAM" id="MobiDB-lite"/>
    </source>
</evidence>